<name>D5MM22_METO1</name>
<protein>
    <recommendedName>
        <fullName evidence="1">Antitoxin SocA-like Panacea domain-containing protein</fullName>
    </recommendedName>
</protein>
<evidence type="ECO:0000313" key="2">
    <source>
        <dbReference type="EMBL" id="CBE67908.1"/>
    </source>
</evidence>
<evidence type="ECO:0000259" key="1">
    <source>
        <dbReference type="Pfam" id="PF13274"/>
    </source>
</evidence>
<proteinExistence type="predicted"/>
<dbReference type="InterPro" id="IPR025272">
    <property type="entry name" value="SocA_Panacea"/>
</dbReference>
<feature type="domain" description="Antitoxin SocA-like Panacea" evidence="1">
    <location>
        <begin position="41"/>
        <end position="149"/>
    </location>
</feature>
<reference evidence="2 3" key="1">
    <citation type="journal article" date="2010" name="Nature">
        <title>Nitrite-driven anaerobic methane oxidation by oxygenic bacteria.</title>
        <authorList>
            <person name="Ettwig K.F."/>
            <person name="Butler M.K."/>
            <person name="Le Paslier D."/>
            <person name="Pelletier E."/>
            <person name="Mangenot S."/>
            <person name="Kuypers M.M.M."/>
            <person name="Schreiber F."/>
            <person name="Dutilh B.E."/>
            <person name="Zedelius J."/>
            <person name="de Beer D."/>
            <person name="Gloerich J."/>
            <person name="Wessels H.J.C.T."/>
            <person name="van Allen T."/>
            <person name="Luesken F."/>
            <person name="Wu M."/>
            <person name="van de Pas-Schoonen K.T."/>
            <person name="Op den Camp H.J.M."/>
            <person name="Janssen-Megens E.M."/>
            <person name="Francoijs K-J."/>
            <person name="Stunnenberg H."/>
            <person name="Weissenbach J."/>
            <person name="Jetten M.S.M."/>
            <person name="Strous M."/>
        </authorList>
    </citation>
    <scope>NUCLEOTIDE SEQUENCE [LARGE SCALE GENOMIC DNA]</scope>
</reference>
<evidence type="ECO:0000313" key="3">
    <source>
        <dbReference type="Proteomes" id="UP000006898"/>
    </source>
</evidence>
<dbReference type="Pfam" id="PF13274">
    <property type="entry name" value="SocA_Panacea"/>
    <property type="match status" value="1"/>
</dbReference>
<dbReference type="Proteomes" id="UP000006898">
    <property type="component" value="Chromosome"/>
</dbReference>
<dbReference type="EMBL" id="FP565575">
    <property type="protein sequence ID" value="CBE67908.1"/>
    <property type="molecule type" value="Genomic_DNA"/>
</dbReference>
<dbReference type="eggNOG" id="COG3600">
    <property type="taxonomic scope" value="Bacteria"/>
</dbReference>
<dbReference type="KEGG" id="mox:DAMO_0847"/>
<dbReference type="HOGENOM" id="CLU_120313_0_0_0"/>
<sequence length="194" mass="22266">MQKTITKRLQGRRLQDDKLRELILYIARESEGDPSFGATKLNKLLFYADFLAYKHLGGAITKQEYQALDQGPAPRKLVPLLQKMEKVCEVATQKTDYHNYTQNRTIALRTANLDRFKPEEVVLVSRIIRQCWGKTARHMSDLSHQFIGWRLANIGDTIPYPVALISEREPTKTEINYARSLQSLAKKCLSSNVT</sequence>
<gene>
    <name evidence="2" type="ORF">DAMO_0847</name>
</gene>
<dbReference type="AlphaFoldDB" id="D5MM22"/>
<accession>D5MM22</accession>
<dbReference type="STRING" id="671143.DAMO_0847"/>
<organism evidence="2 3">
    <name type="scientific">Methylomirabilis oxygeniifera</name>
    <dbReference type="NCBI Taxonomy" id="671143"/>
    <lineage>
        <taxon>Bacteria</taxon>
        <taxon>Candidatus Methylomirabilota</taxon>
        <taxon>Candidatus Methylomirabilia</taxon>
        <taxon>Candidatus Methylomirabilales</taxon>
        <taxon>Candidatus Methylomirabilaceae</taxon>
        <taxon>Candidatus Methylomirabilis</taxon>
    </lineage>
</organism>